<keyword evidence="1" id="KW-0472">Membrane</keyword>
<reference evidence="2" key="1">
    <citation type="submission" date="2022-12" db="EMBL/GenBank/DDBJ databases">
        <title>Draft genome sequences of 22 rhizogenic Agrobacterium biovar 1 strains, the causative agent of hairy root disease.</title>
        <authorList>
            <person name="Kim N."/>
            <person name="Vargas P."/>
            <person name="Rediers H."/>
        </authorList>
    </citation>
    <scope>NUCLEOTIDE SEQUENCE</scope>
    <source>
        <strain evidence="2">ST07.17.026</strain>
    </source>
</reference>
<evidence type="ECO:0000313" key="2">
    <source>
        <dbReference type="EMBL" id="MCZ7912286.1"/>
    </source>
</evidence>
<gene>
    <name evidence="2" type="ORF">O9X94_23415</name>
</gene>
<dbReference type="RefSeq" id="WP_269832758.1">
    <property type="nucleotide sequence ID" value="NZ_JAPZLT010000016.1"/>
</dbReference>
<feature type="transmembrane region" description="Helical" evidence="1">
    <location>
        <begin position="39"/>
        <end position="63"/>
    </location>
</feature>
<evidence type="ECO:0000313" key="3">
    <source>
        <dbReference type="Proteomes" id="UP001151309"/>
    </source>
</evidence>
<name>A0A9X3KIF4_9HYPH</name>
<comment type="caution">
    <text evidence="2">The sequence shown here is derived from an EMBL/GenBank/DDBJ whole genome shotgun (WGS) entry which is preliminary data.</text>
</comment>
<feature type="transmembrane region" description="Helical" evidence="1">
    <location>
        <begin position="83"/>
        <end position="104"/>
    </location>
</feature>
<dbReference type="Proteomes" id="UP001151309">
    <property type="component" value="Unassembled WGS sequence"/>
</dbReference>
<keyword evidence="1" id="KW-1133">Transmembrane helix</keyword>
<dbReference type="AlphaFoldDB" id="A0A9X3KIF4"/>
<organism evidence="2 3">
    <name type="scientific">Agrobacterium leguminum</name>
    <dbReference type="NCBI Taxonomy" id="2792015"/>
    <lineage>
        <taxon>Bacteria</taxon>
        <taxon>Pseudomonadati</taxon>
        <taxon>Pseudomonadota</taxon>
        <taxon>Alphaproteobacteria</taxon>
        <taxon>Hyphomicrobiales</taxon>
        <taxon>Rhizobiaceae</taxon>
        <taxon>Rhizobium/Agrobacterium group</taxon>
        <taxon>Agrobacterium</taxon>
    </lineage>
</organism>
<keyword evidence="1" id="KW-0812">Transmembrane</keyword>
<sequence>MSDDEFLKLNRELARETHRSHIESQNSFMRATVDFALEAIRTATIINGGAVIACLTFLGALYGADNGVDKALSVPVSKAALSFVTGAVFSGVASGFAYFAQYCYNRAAEEARMTWDHPYIEYGDQSKRYNRTGAVWHYASCAAVIASYLATITGLAIAGPAFFL</sequence>
<proteinExistence type="predicted"/>
<feature type="transmembrane region" description="Helical" evidence="1">
    <location>
        <begin position="135"/>
        <end position="163"/>
    </location>
</feature>
<evidence type="ECO:0000256" key="1">
    <source>
        <dbReference type="SAM" id="Phobius"/>
    </source>
</evidence>
<accession>A0A9X3KIF4</accession>
<protein>
    <submittedName>
        <fullName evidence="2">Uncharacterized protein</fullName>
    </submittedName>
</protein>
<keyword evidence="3" id="KW-1185">Reference proteome</keyword>
<dbReference type="EMBL" id="JAPZLT010000016">
    <property type="protein sequence ID" value="MCZ7912286.1"/>
    <property type="molecule type" value="Genomic_DNA"/>
</dbReference>